<feature type="region of interest" description="Disordered" evidence="8">
    <location>
        <begin position="358"/>
        <end position="388"/>
    </location>
</feature>
<dbReference type="SUPFAM" id="SSF56112">
    <property type="entry name" value="Protein kinase-like (PK-like)"/>
    <property type="match status" value="1"/>
</dbReference>
<evidence type="ECO:0000256" key="8">
    <source>
        <dbReference type="SAM" id="MobiDB-lite"/>
    </source>
</evidence>
<dbReference type="Proteomes" id="UP000248330">
    <property type="component" value="Unassembled WGS sequence"/>
</dbReference>
<reference evidence="10 11" key="1">
    <citation type="submission" date="2018-04" db="EMBL/GenBank/DDBJ databases">
        <title>Genomic Encyclopedia of Type Strains, Phase IV (KMG-IV): sequencing the most valuable type-strain genomes for metagenomic binning, comparative biology and taxonomic classification.</title>
        <authorList>
            <person name="Goeker M."/>
        </authorList>
    </citation>
    <scope>NUCLEOTIDE SEQUENCE [LARGE SCALE GENOMIC DNA]</scope>
    <source>
        <strain evidence="10 11">DSM 104150</strain>
    </source>
</reference>
<dbReference type="CDD" id="cd14014">
    <property type="entry name" value="STKc_PknB_like"/>
    <property type="match status" value="1"/>
</dbReference>
<keyword evidence="5 10" id="KW-0418">Kinase</keyword>
<feature type="compositionally biased region" description="Low complexity" evidence="8">
    <location>
        <begin position="305"/>
        <end position="314"/>
    </location>
</feature>
<feature type="compositionally biased region" description="Pro residues" evidence="8">
    <location>
        <begin position="288"/>
        <end position="304"/>
    </location>
</feature>
<dbReference type="PANTHER" id="PTHR43289:SF6">
    <property type="entry name" value="SERINE_THREONINE-PROTEIN KINASE NEKL-3"/>
    <property type="match status" value="1"/>
</dbReference>
<name>A0A318EFT9_9GAMM</name>
<dbReference type="GO" id="GO:0004674">
    <property type="term" value="F:protein serine/threonine kinase activity"/>
    <property type="evidence" value="ECO:0007669"/>
    <property type="project" value="UniProtKB-KW"/>
</dbReference>
<organism evidence="10 11">
    <name type="scientific">Sinimarinibacterium flocculans</name>
    <dbReference type="NCBI Taxonomy" id="985250"/>
    <lineage>
        <taxon>Bacteria</taxon>
        <taxon>Pseudomonadati</taxon>
        <taxon>Pseudomonadota</taxon>
        <taxon>Gammaproteobacteria</taxon>
        <taxon>Nevskiales</taxon>
        <taxon>Nevskiaceae</taxon>
        <taxon>Sinimarinibacterium</taxon>
    </lineage>
</organism>
<dbReference type="Pfam" id="PF00069">
    <property type="entry name" value="Pkinase"/>
    <property type="match status" value="1"/>
</dbReference>
<accession>A0A318EFT9</accession>
<dbReference type="EMBL" id="QICN01000003">
    <property type="protein sequence ID" value="PXV69619.1"/>
    <property type="molecule type" value="Genomic_DNA"/>
</dbReference>
<evidence type="ECO:0000256" key="1">
    <source>
        <dbReference type="ARBA" id="ARBA00012513"/>
    </source>
</evidence>
<dbReference type="PROSITE" id="PS00107">
    <property type="entry name" value="PROTEIN_KINASE_ATP"/>
    <property type="match status" value="1"/>
</dbReference>
<dbReference type="InterPro" id="IPR011009">
    <property type="entry name" value="Kinase-like_dom_sf"/>
</dbReference>
<evidence type="ECO:0000256" key="7">
    <source>
        <dbReference type="PROSITE-ProRule" id="PRU10141"/>
    </source>
</evidence>
<feature type="domain" description="Protein kinase" evidence="9">
    <location>
        <begin position="11"/>
        <end position="266"/>
    </location>
</feature>
<evidence type="ECO:0000256" key="5">
    <source>
        <dbReference type="ARBA" id="ARBA00022777"/>
    </source>
</evidence>
<keyword evidence="2 10" id="KW-0723">Serine/threonine-protein kinase</keyword>
<evidence type="ECO:0000313" key="10">
    <source>
        <dbReference type="EMBL" id="PXV69619.1"/>
    </source>
</evidence>
<dbReference type="PANTHER" id="PTHR43289">
    <property type="entry name" value="MITOGEN-ACTIVATED PROTEIN KINASE KINASE KINASE 20-RELATED"/>
    <property type="match status" value="1"/>
</dbReference>
<dbReference type="PROSITE" id="PS50011">
    <property type="entry name" value="PROTEIN_KINASE_DOM"/>
    <property type="match status" value="1"/>
</dbReference>
<evidence type="ECO:0000256" key="2">
    <source>
        <dbReference type="ARBA" id="ARBA00022527"/>
    </source>
</evidence>
<keyword evidence="11" id="KW-1185">Reference proteome</keyword>
<keyword evidence="3" id="KW-0808">Transferase</keyword>
<dbReference type="SMART" id="SM00220">
    <property type="entry name" value="S_TKc"/>
    <property type="match status" value="1"/>
</dbReference>
<dbReference type="Gene3D" id="1.10.510.10">
    <property type="entry name" value="Transferase(Phosphotransferase) domain 1"/>
    <property type="match status" value="1"/>
</dbReference>
<evidence type="ECO:0000256" key="4">
    <source>
        <dbReference type="ARBA" id="ARBA00022741"/>
    </source>
</evidence>
<proteinExistence type="predicted"/>
<gene>
    <name evidence="10" type="ORF">C8D93_103193</name>
</gene>
<dbReference type="Gene3D" id="3.30.200.20">
    <property type="entry name" value="Phosphorylase Kinase, domain 1"/>
    <property type="match status" value="1"/>
</dbReference>
<dbReference type="RefSeq" id="WP_170123945.1">
    <property type="nucleotide sequence ID" value="NZ_CAKZQT010000021.1"/>
</dbReference>
<dbReference type="EC" id="2.7.11.1" evidence="1"/>
<dbReference type="AlphaFoldDB" id="A0A318EFT9"/>
<dbReference type="InterPro" id="IPR008271">
    <property type="entry name" value="Ser/Thr_kinase_AS"/>
</dbReference>
<evidence type="ECO:0000259" key="9">
    <source>
        <dbReference type="PROSITE" id="PS50011"/>
    </source>
</evidence>
<evidence type="ECO:0000256" key="6">
    <source>
        <dbReference type="ARBA" id="ARBA00022840"/>
    </source>
</evidence>
<dbReference type="FunFam" id="1.10.510.10:FF:000021">
    <property type="entry name" value="Serine/threonine protein kinase"/>
    <property type="match status" value="1"/>
</dbReference>
<sequence>MPQPGQILGNYRIVRLLGTGGFAEVYEAEDPLLSRKVAIKVLLPEFTRTGDVLARFQREVRAAAALEHPGIVQIYAVGESEGINFYAMRLLAGGDLRRRIAEGLKPQQALKILEQLASALEHAHAQDIVHRDIKPENILFDADDNPVLTDFGIAKVLRAQEQLTAAGTSVGTPRYLSPEQARGGTVDARSDLYSLGVILFEMLAGRRPFDAPDPLSVIIMHATEPVPKLPPEHAGLQPLIDSLMAKHPGQRPESATALRAQLRSLLQSVAPPRPAAPVPSTAPAAMPASPPPPPAAALSPPPAAAPGAATPEAGPKTETGGSAMRRLLTGTGSIAFVLLIAALAWRLLAPAPQQPAAVQDRTATATPVPVTDTGAAGEEATATESRAERIAREKRRCALHVSALTAEGDLVYDDALRFPGARAEADGSGIWVPNVQLGNGQWVNALVTPEGCVLIRSLAAGAGAPASP</sequence>
<dbReference type="GO" id="GO:0005524">
    <property type="term" value="F:ATP binding"/>
    <property type="evidence" value="ECO:0007669"/>
    <property type="project" value="UniProtKB-UniRule"/>
</dbReference>
<dbReference type="InterPro" id="IPR000719">
    <property type="entry name" value="Prot_kinase_dom"/>
</dbReference>
<protein>
    <recommendedName>
        <fullName evidence="1">non-specific serine/threonine protein kinase</fullName>
        <ecNumber evidence="1">2.7.11.1</ecNumber>
    </recommendedName>
</protein>
<keyword evidence="4 7" id="KW-0547">Nucleotide-binding</keyword>
<feature type="region of interest" description="Disordered" evidence="8">
    <location>
        <begin position="270"/>
        <end position="323"/>
    </location>
</feature>
<dbReference type="InterPro" id="IPR017441">
    <property type="entry name" value="Protein_kinase_ATP_BS"/>
</dbReference>
<dbReference type="PROSITE" id="PS00108">
    <property type="entry name" value="PROTEIN_KINASE_ST"/>
    <property type="match status" value="1"/>
</dbReference>
<feature type="compositionally biased region" description="Low complexity" evidence="8">
    <location>
        <begin position="358"/>
        <end position="384"/>
    </location>
</feature>
<comment type="caution">
    <text evidence="10">The sequence shown here is derived from an EMBL/GenBank/DDBJ whole genome shotgun (WGS) entry which is preliminary data.</text>
</comment>
<keyword evidence="6 7" id="KW-0067">ATP-binding</keyword>
<feature type="compositionally biased region" description="Low complexity" evidence="8">
    <location>
        <begin position="278"/>
        <end position="287"/>
    </location>
</feature>
<feature type="binding site" evidence="7">
    <location>
        <position position="40"/>
    </location>
    <ligand>
        <name>ATP</name>
        <dbReference type="ChEBI" id="CHEBI:30616"/>
    </ligand>
</feature>
<evidence type="ECO:0000256" key="3">
    <source>
        <dbReference type="ARBA" id="ARBA00022679"/>
    </source>
</evidence>
<evidence type="ECO:0000313" key="11">
    <source>
        <dbReference type="Proteomes" id="UP000248330"/>
    </source>
</evidence>